<dbReference type="Gene3D" id="3.40.50.300">
    <property type="entry name" value="P-loop containing nucleotide triphosphate hydrolases"/>
    <property type="match status" value="1"/>
</dbReference>
<name>A0A415E6A8_9FIRM</name>
<keyword evidence="2 4" id="KW-0067">ATP-binding</keyword>
<keyword evidence="1" id="KW-0547">Nucleotide-binding</keyword>
<sequence>MVYLEEFELPSYEFECRFFGGQKRTCYDTFYPFDIFPEKDLEELSFEPITIFYGSNGSGKTTLINVIAEHLSASRDAAYNKSNFFDLYVAGCRARWQYGYQDSTVITSDDVFDYIFNVRNINDGVDVKRDDLLEEYLDLKHTHFQMRSLDDYEQLKKVNQARRQSGSQFVRKNLMKNIPEKSNGESALMYFTNKIQENQIYLLDEPENSLSAEYQQELLQFIEDSARFFNCQFIIATHSPFLLAAKHAKIYDLDAKPVVVKRWTELENVRRYFDFFMAHAEEF</sequence>
<dbReference type="PANTHER" id="PTHR43581">
    <property type="entry name" value="ATP/GTP PHOSPHATASE"/>
    <property type="match status" value="1"/>
</dbReference>
<proteinExistence type="predicted"/>
<dbReference type="InterPro" id="IPR027417">
    <property type="entry name" value="P-loop_NTPase"/>
</dbReference>
<evidence type="ECO:0000313" key="4">
    <source>
        <dbReference type="EMBL" id="RHJ89312.1"/>
    </source>
</evidence>
<dbReference type="PANTHER" id="PTHR43581:SF4">
    <property type="entry name" value="ATP_GTP PHOSPHATASE"/>
    <property type="match status" value="1"/>
</dbReference>
<evidence type="ECO:0000259" key="3">
    <source>
        <dbReference type="SMART" id="SM00382"/>
    </source>
</evidence>
<reference evidence="4 5" key="1">
    <citation type="submission" date="2018-08" db="EMBL/GenBank/DDBJ databases">
        <title>A genome reference for cultivated species of the human gut microbiota.</title>
        <authorList>
            <person name="Zou Y."/>
            <person name="Xue W."/>
            <person name="Luo G."/>
        </authorList>
    </citation>
    <scope>NUCLEOTIDE SEQUENCE [LARGE SCALE GENOMIC DNA]</scope>
    <source>
        <strain evidence="4 5">AM07-24</strain>
    </source>
</reference>
<dbReference type="InterPro" id="IPR051396">
    <property type="entry name" value="Bact_Antivir_Def_Nuclease"/>
</dbReference>
<accession>A0A415E6A8</accession>
<dbReference type="OrthoDB" id="9784297at2"/>
<dbReference type="GO" id="GO:0016887">
    <property type="term" value="F:ATP hydrolysis activity"/>
    <property type="evidence" value="ECO:0007669"/>
    <property type="project" value="InterPro"/>
</dbReference>
<dbReference type="STRING" id="1776384.GCA_900086585_02615"/>
<dbReference type="SMART" id="SM00382">
    <property type="entry name" value="AAA"/>
    <property type="match status" value="1"/>
</dbReference>
<dbReference type="SUPFAM" id="SSF52540">
    <property type="entry name" value="P-loop containing nucleoside triphosphate hydrolases"/>
    <property type="match status" value="1"/>
</dbReference>
<feature type="domain" description="AAA+ ATPase" evidence="3">
    <location>
        <begin position="46"/>
        <end position="254"/>
    </location>
</feature>
<dbReference type="AlphaFoldDB" id="A0A415E6A8"/>
<dbReference type="GO" id="GO:0005524">
    <property type="term" value="F:ATP binding"/>
    <property type="evidence" value="ECO:0007669"/>
    <property type="project" value="UniProtKB-KW"/>
</dbReference>
<dbReference type="RefSeq" id="WP_118333408.1">
    <property type="nucleotide sequence ID" value="NZ_AP025567.1"/>
</dbReference>
<protein>
    <submittedName>
        <fullName evidence="4">ATP-binding cassette domain-containing protein</fullName>
    </submittedName>
</protein>
<dbReference type="InterPro" id="IPR003593">
    <property type="entry name" value="AAA+_ATPase"/>
</dbReference>
<gene>
    <name evidence="4" type="ORF">DW099_01680</name>
</gene>
<keyword evidence="5" id="KW-1185">Reference proteome</keyword>
<evidence type="ECO:0000256" key="2">
    <source>
        <dbReference type="ARBA" id="ARBA00022840"/>
    </source>
</evidence>
<dbReference type="Pfam" id="PF00005">
    <property type="entry name" value="ABC_tran"/>
    <property type="match status" value="1"/>
</dbReference>
<organism evidence="4 5">
    <name type="scientific">Emergencia timonensis</name>
    <dbReference type="NCBI Taxonomy" id="1776384"/>
    <lineage>
        <taxon>Bacteria</taxon>
        <taxon>Bacillati</taxon>
        <taxon>Bacillota</taxon>
        <taxon>Clostridia</taxon>
        <taxon>Peptostreptococcales</taxon>
        <taxon>Anaerovoracaceae</taxon>
        <taxon>Emergencia</taxon>
    </lineage>
</organism>
<dbReference type="EMBL" id="QRMS01000001">
    <property type="protein sequence ID" value="RHJ89312.1"/>
    <property type="molecule type" value="Genomic_DNA"/>
</dbReference>
<comment type="caution">
    <text evidence="4">The sequence shown here is derived from an EMBL/GenBank/DDBJ whole genome shotgun (WGS) entry which is preliminary data.</text>
</comment>
<evidence type="ECO:0000256" key="1">
    <source>
        <dbReference type="ARBA" id="ARBA00022741"/>
    </source>
</evidence>
<dbReference type="InterPro" id="IPR003439">
    <property type="entry name" value="ABC_transporter-like_ATP-bd"/>
</dbReference>
<evidence type="ECO:0000313" key="5">
    <source>
        <dbReference type="Proteomes" id="UP000284841"/>
    </source>
</evidence>
<dbReference type="Proteomes" id="UP000284841">
    <property type="component" value="Unassembled WGS sequence"/>
</dbReference>